<dbReference type="Proteomes" id="UP000030764">
    <property type="component" value="Unassembled WGS sequence"/>
</dbReference>
<keyword evidence="2" id="KW-1185">Reference proteome</keyword>
<dbReference type="EMBL" id="KL363301">
    <property type="protein sequence ID" value="KFD48172.1"/>
    <property type="molecule type" value="Genomic_DNA"/>
</dbReference>
<gene>
    <name evidence="1" type="ORF">M513_10958</name>
</gene>
<organism evidence="1 2">
    <name type="scientific">Trichuris suis</name>
    <name type="common">pig whipworm</name>
    <dbReference type="NCBI Taxonomy" id="68888"/>
    <lineage>
        <taxon>Eukaryota</taxon>
        <taxon>Metazoa</taxon>
        <taxon>Ecdysozoa</taxon>
        <taxon>Nematoda</taxon>
        <taxon>Enoplea</taxon>
        <taxon>Dorylaimia</taxon>
        <taxon>Trichinellida</taxon>
        <taxon>Trichuridae</taxon>
        <taxon>Trichuris</taxon>
    </lineage>
</organism>
<accession>A0A085LT76</accession>
<evidence type="ECO:0000313" key="2">
    <source>
        <dbReference type="Proteomes" id="UP000030764"/>
    </source>
</evidence>
<protein>
    <submittedName>
        <fullName evidence="1">Uncharacterized protein</fullName>
    </submittedName>
</protein>
<proteinExistence type="predicted"/>
<name>A0A085LT76_9BILA</name>
<reference evidence="1 2" key="1">
    <citation type="journal article" date="2014" name="Nat. Genet.">
        <title>Genome and transcriptome of the porcine whipworm Trichuris suis.</title>
        <authorList>
            <person name="Jex A.R."/>
            <person name="Nejsum P."/>
            <person name="Schwarz E.M."/>
            <person name="Hu L."/>
            <person name="Young N.D."/>
            <person name="Hall R.S."/>
            <person name="Korhonen P.K."/>
            <person name="Liao S."/>
            <person name="Thamsborg S."/>
            <person name="Xia J."/>
            <person name="Xu P."/>
            <person name="Wang S."/>
            <person name="Scheerlinck J.P."/>
            <person name="Hofmann A."/>
            <person name="Sternberg P.W."/>
            <person name="Wang J."/>
            <person name="Gasser R.B."/>
        </authorList>
    </citation>
    <scope>NUCLEOTIDE SEQUENCE [LARGE SCALE GENOMIC DNA]</scope>
    <source>
        <strain evidence="1">DCEP-RM93M</strain>
    </source>
</reference>
<evidence type="ECO:0000313" key="1">
    <source>
        <dbReference type="EMBL" id="KFD48172.1"/>
    </source>
</evidence>
<sequence length="65" mass="7546">MLFALTYPKLQAVRSDTSREQCQLLHQNVEQRPSDSSMAILWQEWYPGITVVAVYNTEDGFPEKK</sequence>
<dbReference type="AlphaFoldDB" id="A0A085LT76"/>